<proteinExistence type="predicted"/>
<dbReference type="PANTHER" id="PTHR13425:SF3">
    <property type="entry name" value="HEADCASE PROTEIN HOMOLOG"/>
    <property type="match status" value="1"/>
</dbReference>
<feature type="domain" description="Headcase middle" evidence="3">
    <location>
        <begin position="369"/>
        <end position="494"/>
    </location>
</feature>
<dbReference type="EMBL" id="VOFY01000018">
    <property type="protein sequence ID" value="KAA8583001.1"/>
    <property type="molecule type" value="Genomic_DNA"/>
</dbReference>
<dbReference type="Pfam" id="PF16002">
    <property type="entry name" value="Headcase"/>
    <property type="match status" value="1"/>
</dbReference>
<feature type="compositionally biased region" description="Basic and acidic residues" evidence="1">
    <location>
        <begin position="155"/>
        <end position="169"/>
    </location>
</feature>
<evidence type="ECO:0000313" key="4">
    <source>
        <dbReference type="EMBL" id="KAA8583001.1"/>
    </source>
</evidence>
<feature type="region of interest" description="Disordered" evidence="1">
    <location>
        <begin position="155"/>
        <end position="261"/>
    </location>
</feature>
<sequence>MPNQKNNKGKKSKRTNSSGDEQENGACAAATGGAAAAAAAAAPRHERSSEAQCATPLGCSLVRPINMEKDDYQRVLCNNELCPYGNWMHLQCFYEWESSILVQFNCIGRARSWNEKQCRQNMWTKKGYDLAFRFCSCRCGQGHLKKDTDWYQVKRVQDDRKKKPSERSTGRNGSSGGAAGPGDGLFEEPKRSKPPGAAGGGGKLPHRASSQELPRRLSMDRQNSTERGAGGFPTGGLFSLGPPQKSPCDSPGQSPPTGFAFSPTAVLGAAAGGAGLRGSRQLGEFLKSAVHMDPQRKHLLVGGAFGRGGGCSMGASGGGAHLDPGSVIPLPLSFALPLHHRLTSGSVGDGAHSHPVQFLRRLDLSELLTHFPLVDGTLFLSPSRHDEIEYDVPCHLQGRLMHLYAICVDCLEGVHKIVCIKCKSRWDGSWHQLGTMYTYDILAASPCCQARLNCKHCGKPVVDVRVGMQYFSEYSNVQQCPHCGNLDYHFVKPFSSYKVLEAY</sequence>
<dbReference type="Proteomes" id="UP000327493">
    <property type="component" value="Chromosome 18"/>
</dbReference>
<protein>
    <submittedName>
        <fullName evidence="4">Uncharacterized protein</fullName>
    </submittedName>
</protein>
<evidence type="ECO:0000259" key="2">
    <source>
        <dbReference type="Pfam" id="PF15353"/>
    </source>
</evidence>
<evidence type="ECO:0000313" key="5">
    <source>
        <dbReference type="Proteomes" id="UP000327493"/>
    </source>
</evidence>
<dbReference type="InterPro" id="IPR054537">
    <property type="entry name" value="HECA_N"/>
</dbReference>
<keyword evidence="5" id="KW-1185">Reference proteome</keyword>
<name>A0A5J5CUB3_9PERO</name>
<feature type="compositionally biased region" description="Gly residues" evidence="1">
    <location>
        <begin position="173"/>
        <end position="183"/>
    </location>
</feature>
<feature type="region of interest" description="Disordered" evidence="1">
    <location>
        <begin position="1"/>
        <end position="26"/>
    </location>
</feature>
<dbReference type="PANTHER" id="PTHR13425">
    <property type="entry name" value="HEADCASE PROTEIN"/>
    <property type="match status" value="1"/>
</dbReference>
<organism evidence="4 5">
    <name type="scientific">Etheostoma spectabile</name>
    <name type="common">orangethroat darter</name>
    <dbReference type="NCBI Taxonomy" id="54343"/>
    <lineage>
        <taxon>Eukaryota</taxon>
        <taxon>Metazoa</taxon>
        <taxon>Chordata</taxon>
        <taxon>Craniata</taxon>
        <taxon>Vertebrata</taxon>
        <taxon>Euteleostomi</taxon>
        <taxon>Actinopterygii</taxon>
        <taxon>Neopterygii</taxon>
        <taxon>Teleostei</taxon>
        <taxon>Neoteleostei</taxon>
        <taxon>Acanthomorphata</taxon>
        <taxon>Eupercaria</taxon>
        <taxon>Perciformes</taxon>
        <taxon>Percoidei</taxon>
        <taxon>Percidae</taxon>
        <taxon>Etheostomatinae</taxon>
        <taxon>Etheostoma</taxon>
    </lineage>
</organism>
<reference evidence="4 5" key="1">
    <citation type="submission" date="2019-08" db="EMBL/GenBank/DDBJ databases">
        <title>A chromosome-level genome assembly, high-density linkage maps, and genome scans reveal the genomic architecture of hybrid incompatibilities underlying speciation via character displacement in darters (Percidae: Etheostominae).</title>
        <authorList>
            <person name="Moran R.L."/>
            <person name="Catchen J.M."/>
            <person name="Fuller R.C."/>
        </authorList>
    </citation>
    <scope>NUCLEOTIDE SEQUENCE [LARGE SCALE GENOMIC DNA]</scope>
    <source>
        <strain evidence="4">EspeVRDwgs_2016</strain>
        <tissue evidence="4">Muscle</tissue>
    </source>
</reference>
<feature type="domain" description="Headcase N-terminal" evidence="2">
    <location>
        <begin position="52"/>
        <end position="150"/>
    </location>
</feature>
<evidence type="ECO:0000256" key="1">
    <source>
        <dbReference type="SAM" id="MobiDB-lite"/>
    </source>
</evidence>
<gene>
    <name evidence="4" type="ORF">FQN60_015547</name>
</gene>
<dbReference type="InterPro" id="IPR031947">
    <property type="entry name" value="Headcase_mid"/>
</dbReference>
<dbReference type="AlphaFoldDB" id="A0A5J5CUB3"/>
<dbReference type="InterPro" id="IPR026066">
    <property type="entry name" value="Headcase"/>
</dbReference>
<dbReference type="Pfam" id="PF15353">
    <property type="entry name" value="HECA_N"/>
    <property type="match status" value="1"/>
</dbReference>
<comment type="caution">
    <text evidence="4">The sequence shown here is derived from an EMBL/GenBank/DDBJ whole genome shotgun (WGS) entry which is preliminary data.</text>
</comment>
<accession>A0A5J5CUB3</accession>
<evidence type="ECO:0000259" key="3">
    <source>
        <dbReference type="Pfam" id="PF16002"/>
    </source>
</evidence>